<accession>A0A1I3GEL9</accession>
<evidence type="ECO:0000313" key="2">
    <source>
        <dbReference type="Proteomes" id="UP000183639"/>
    </source>
</evidence>
<sequence>MGVSTVTELTDFYVNNAVQSVMDKLPDDIGKEEFQRELEDIARQGISSVLNGQAFEDELKKGVMCAARWSATFYTERILTSIADKMPIGMGREVVQGELQKLVQSGISEICSGADMDAVIGNIEEHFSYNAKEYLKEESKKIGGDWIDNIAGDFKEKGRGKGRSRTNRRIDNISGHLKNNLFANIGRNFDELWEGNKNLPTALGDLVADTATSAVMDIVQEQAVKIGNELLKSATQNIQKELVSRIENKSLKKLANKGLKKTSNLDGVLEFAQDAKEICSYIEKFLDGEINRADLMQNISDKAANSVSVAVEKVATVLTFETGAAAPVIGYIAGYVAGNLIREAVAPFVNAARKAKWAKERYEKIHELSDQAVRQMQEQRFLFEQETAKLFNNRQKLIDESIFALDQAVKTKDANVASAALDKISREFGNGNKLVTFEEFDDFIMNGKEELYW</sequence>
<gene>
    <name evidence="1" type="ORF">SAMN04487861_1221</name>
</gene>
<evidence type="ECO:0000313" key="1">
    <source>
        <dbReference type="EMBL" id="SFI21857.1"/>
    </source>
</evidence>
<proteinExistence type="predicted"/>
<dbReference type="Proteomes" id="UP000183639">
    <property type="component" value="Unassembled WGS sequence"/>
</dbReference>
<dbReference type="EMBL" id="FOQK01000022">
    <property type="protein sequence ID" value="SFI21857.1"/>
    <property type="molecule type" value="Genomic_DNA"/>
</dbReference>
<dbReference type="AlphaFoldDB" id="A0A1I3GEL9"/>
<reference evidence="1 2" key="1">
    <citation type="submission" date="2016-10" db="EMBL/GenBank/DDBJ databases">
        <authorList>
            <person name="de Groot N.N."/>
        </authorList>
    </citation>
    <scope>NUCLEOTIDE SEQUENCE [LARGE SCALE GENOMIC DNA]</scope>
    <source>
        <strain evidence="1 2">Z108</strain>
    </source>
</reference>
<organism evidence="1 2">
    <name type="scientific">Selenomonas ruminantium</name>
    <dbReference type="NCBI Taxonomy" id="971"/>
    <lineage>
        <taxon>Bacteria</taxon>
        <taxon>Bacillati</taxon>
        <taxon>Bacillota</taxon>
        <taxon>Negativicutes</taxon>
        <taxon>Selenomonadales</taxon>
        <taxon>Selenomonadaceae</taxon>
        <taxon>Selenomonas</taxon>
    </lineage>
</organism>
<protein>
    <submittedName>
        <fullName evidence="1">Uncharacterized protein</fullName>
    </submittedName>
</protein>
<name>A0A1I3GEL9_SELRU</name>